<evidence type="ECO:0000259" key="13">
    <source>
        <dbReference type="Pfam" id="PF06419"/>
    </source>
</evidence>
<feature type="coiled-coil region" evidence="12">
    <location>
        <begin position="91"/>
        <end position="118"/>
    </location>
</feature>
<dbReference type="InParanoid" id="A0A6J2XEU7"/>
<dbReference type="PANTHER" id="PTHR21506:SF0">
    <property type="entry name" value="CONSERVED OLIGOMERIC GOLGI COMPLEX SUBUNIT 6"/>
    <property type="match status" value="1"/>
</dbReference>
<dbReference type="GO" id="GO:0000139">
    <property type="term" value="C:Golgi membrane"/>
    <property type="evidence" value="ECO:0007669"/>
    <property type="project" value="UniProtKB-SubCell"/>
</dbReference>
<proteinExistence type="inferred from homology"/>
<evidence type="ECO:0000256" key="10">
    <source>
        <dbReference type="ARBA" id="ARBA00031348"/>
    </source>
</evidence>
<dbReference type="CTD" id="57511"/>
<dbReference type="GO" id="GO:0015031">
    <property type="term" value="P:protein transport"/>
    <property type="evidence" value="ECO:0007669"/>
    <property type="project" value="UniProtKB-KW"/>
</dbReference>
<comment type="similarity">
    <text evidence="3 11">Belongs to the COG6 family.</text>
</comment>
<name>A0A6J2XEU7_SITOR</name>
<feature type="domain" description="Conserved Oligomeric Golgi complex subunit 6 C-terminal" evidence="14">
    <location>
        <begin position="184"/>
        <end position="624"/>
    </location>
</feature>
<dbReference type="PANTHER" id="PTHR21506">
    <property type="entry name" value="COMPONENT OF OLIGOMERIC GOLGI COMPLEX 6"/>
    <property type="match status" value="1"/>
</dbReference>
<evidence type="ECO:0000256" key="5">
    <source>
        <dbReference type="ARBA" id="ARBA00020973"/>
    </source>
</evidence>
<evidence type="ECO:0000313" key="15">
    <source>
        <dbReference type="Proteomes" id="UP000504635"/>
    </source>
</evidence>
<comment type="subcellular location">
    <subcellularLocation>
        <location evidence="2 11">Golgi apparatus membrane</location>
        <topology evidence="2 11">Peripheral membrane protein</topology>
    </subcellularLocation>
</comment>
<keyword evidence="6 11" id="KW-0813">Transport</keyword>
<keyword evidence="9 11" id="KW-0472">Membrane</keyword>
<dbReference type="OrthoDB" id="272987at2759"/>
<dbReference type="SMART" id="SM01087">
    <property type="entry name" value="COG6"/>
    <property type="match status" value="1"/>
</dbReference>
<evidence type="ECO:0000256" key="1">
    <source>
        <dbReference type="ARBA" id="ARBA00003627"/>
    </source>
</evidence>
<evidence type="ECO:0000256" key="2">
    <source>
        <dbReference type="ARBA" id="ARBA00004395"/>
    </source>
</evidence>
<dbReference type="Proteomes" id="UP000504635">
    <property type="component" value="Unplaced"/>
</dbReference>
<dbReference type="KEGG" id="soy:115877721"/>
<dbReference type="Pfam" id="PF06419">
    <property type="entry name" value="COG6_N"/>
    <property type="match status" value="1"/>
</dbReference>
<evidence type="ECO:0000256" key="4">
    <source>
        <dbReference type="ARBA" id="ARBA00011166"/>
    </source>
</evidence>
<evidence type="ECO:0000256" key="9">
    <source>
        <dbReference type="ARBA" id="ARBA00023136"/>
    </source>
</evidence>
<evidence type="ECO:0000256" key="8">
    <source>
        <dbReference type="ARBA" id="ARBA00023034"/>
    </source>
</evidence>
<comment type="subunit">
    <text evidence="4">Component of the conserved oligomeric Golgi complex which is composed of eight different subunits and is required for normal Golgi morphology and localization.</text>
</comment>
<keyword evidence="8 11" id="KW-0333">Golgi apparatus</keyword>
<dbReference type="InterPro" id="IPR010490">
    <property type="entry name" value="COG6"/>
</dbReference>
<dbReference type="AlphaFoldDB" id="A0A6J2XEU7"/>
<evidence type="ECO:0000256" key="12">
    <source>
        <dbReference type="SAM" id="Coils"/>
    </source>
</evidence>
<gene>
    <name evidence="16" type="primary">LOC115877721</name>
</gene>
<evidence type="ECO:0000256" key="7">
    <source>
        <dbReference type="ARBA" id="ARBA00022927"/>
    </source>
</evidence>
<accession>A0A6J2XEU7</accession>
<evidence type="ECO:0000313" key="16">
    <source>
        <dbReference type="RefSeq" id="XP_030749868.1"/>
    </source>
</evidence>
<organism evidence="15 16">
    <name type="scientific">Sitophilus oryzae</name>
    <name type="common">Rice weevil</name>
    <name type="synonym">Curculio oryzae</name>
    <dbReference type="NCBI Taxonomy" id="7048"/>
    <lineage>
        <taxon>Eukaryota</taxon>
        <taxon>Metazoa</taxon>
        <taxon>Ecdysozoa</taxon>
        <taxon>Arthropoda</taxon>
        <taxon>Hexapoda</taxon>
        <taxon>Insecta</taxon>
        <taxon>Pterygota</taxon>
        <taxon>Neoptera</taxon>
        <taxon>Endopterygota</taxon>
        <taxon>Coleoptera</taxon>
        <taxon>Polyphaga</taxon>
        <taxon>Cucujiformia</taxon>
        <taxon>Curculionidae</taxon>
        <taxon>Dryophthorinae</taxon>
        <taxon>Sitophilus</taxon>
    </lineage>
</organism>
<dbReference type="InterPro" id="IPR048368">
    <property type="entry name" value="COG6_N"/>
</dbReference>
<keyword evidence="7 11" id="KW-0653">Protein transport</keyword>
<keyword evidence="12" id="KW-0175">Coiled coil</keyword>
<dbReference type="GeneID" id="115877721"/>
<evidence type="ECO:0000256" key="6">
    <source>
        <dbReference type="ARBA" id="ARBA00022448"/>
    </source>
</evidence>
<dbReference type="InterPro" id="IPR048369">
    <property type="entry name" value="COG6_C"/>
</dbReference>
<evidence type="ECO:0000256" key="11">
    <source>
        <dbReference type="RuleBase" id="RU365075"/>
    </source>
</evidence>
<reference evidence="16" key="1">
    <citation type="submission" date="2025-08" db="UniProtKB">
        <authorList>
            <consortium name="RefSeq"/>
        </authorList>
    </citation>
    <scope>IDENTIFICATION</scope>
    <source>
        <tissue evidence="16">Gonads</tissue>
    </source>
</reference>
<evidence type="ECO:0000259" key="14">
    <source>
        <dbReference type="Pfam" id="PF20653"/>
    </source>
</evidence>
<dbReference type="FunCoup" id="A0A6J2XEU7">
    <property type="interactions" value="1087"/>
</dbReference>
<keyword evidence="15" id="KW-1185">Reference proteome</keyword>
<sequence length="626" mass="71135">MVSEPEKEHVLSKRLNKILESQIENDDETIEALRELSTFYTENSLQARRNLRSQIEKRSLDINQSFLSAFKEVKDSFDFVYNDIAEMNKCIQDMTHRLHNAKSQTKQLLQKTSALQKEKEQNLMKQKVSSAIIKTFQLSREEIIALHADKNKSETPLTFDTFKALEHVQEIHNNCKILMQAGLQTLALDIMEQMTLHQEGALEVLYKWTQSHCRNVDNPELSDLIVHAMAKLQERPVFFKYVIDEYCICRRSFLVGEFINALTRGGPSGNPAPIEMKAHDAQIYVTDMLVWINKAVPIEKQNLHVLVKLCSFEGLDDMLNKALANICEDICQPLKIRIDKILNVPNSPSVLYAVLNMLRYYKKCILKVITGGQLAETLKELEEKSELKFLNSLTDQVNSLLVRVEAPPRDLSPTSSISNLLSILRDMLSTASMSEGREVDMVKIANTVLEPLLRAVNEQASRLPPTDMAVYLLNCMYSMYTCLTMYEFMEGRLERLQAQSDAQIDTLTSEQASSLVANLNLGPIYTILQDHSQGPLSGIPGMEPSNLKSFLSKLDHLSTHPDSILLPQINLLLSSKHKKSVQKRSFDVLLAIYKQLYEAVHNPVNQYEAPDSILSKTPEELNAMFS</sequence>
<comment type="function">
    <text evidence="1 11">Required for normal Golgi function.</text>
</comment>
<dbReference type="Pfam" id="PF20653">
    <property type="entry name" value="COG6_C"/>
    <property type="match status" value="1"/>
</dbReference>
<feature type="domain" description="Conserved oligomeric complex COG6 N-terminal" evidence="13">
    <location>
        <begin position="36"/>
        <end position="147"/>
    </location>
</feature>
<evidence type="ECO:0000256" key="3">
    <source>
        <dbReference type="ARBA" id="ARBA00011023"/>
    </source>
</evidence>
<dbReference type="RefSeq" id="XP_030749868.1">
    <property type="nucleotide sequence ID" value="XM_030894008.1"/>
</dbReference>
<dbReference type="GO" id="GO:0006891">
    <property type="term" value="P:intra-Golgi vesicle-mediated transport"/>
    <property type="evidence" value="ECO:0007669"/>
    <property type="project" value="UniProtKB-UniRule"/>
</dbReference>
<dbReference type="GO" id="GO:0017119">
    <property type="term" value="C:Golgi transport complex"/>
    <property type="evidence" value="ECO:0007669"/>
    <property type="project" value="UniProtKB-UniRule"/>
</dbReference>
<protein>
    <recommendedName>
        <fullName evidence="5 11">Conserved oligomeric Golgi complex subunit 6</fullName>
        <shortName evidence="11">COG complex subunit 6</shortName>
    </recommendedName>
    <alternativeName>
        <fullName evidence="10 11">Component of oligomeric Golgi complex 6</fullName>
    </alternativeName>
</protein>